<dbReference type="PATRIC" id="fig|1238182.3.peg.108"/>
<dbReference type="PANTHER" id="PTHR36174">
    <property type="entry name" value="LIPID II:GLYCINE GLYCYLTRANSFERASE"/>
    <property type="match status" value="1"/>
</dbReference>
<dbReference type="STRING" id="1238182.C882_1570"/>
<dbReference type="InterPro" id="IPR050644">
    <property type="entry name" value="PG_Glycine_Bridge_Synth"/>
</dbReference>
<dbReference type="PANTHER" id="PTHR36174:SF1">
    <property type="entry name" value="LIPID II:GLYCINE GLYCYLTRANSFERASE"/>
    <property type="match status" value="1"/>
</dbReference>
<dbReference type="NCBIfam" id="TIGR03019">
    <property type="entry name" value="pepcterm_femAB"/>
    <property type="match status" value="1"/>
</dbReference>
<evidence type="ECO:0000313" key="3">
    <source>
        <dbReference type="Proteomes" id="UP000009881"/>
    </source>
</evidence>
<dbReference type="InterPro" id="IPR017469">
    <property type="entry name" value="PEP-CTERM_FemAB-rel"/>
</dbReference>
<feature type="domain" description="BioF2-like acetyltransferase" evidence="1">
    <location>
        <begin position="154"/>
        <end position="287"/>
    </location>
</feature>
<sequence>MLSYSVTELTEPRDVARWDTFVDACPETTFFHRAGWKPVIERSFGQRCYFLMAERSGSIRGILPLTLVKSRLFGTRLVSTGWCVGGGAALTEDAALAALDAAAESLMQRTGAAYIEVRDPARPHAQWPRKDGLYATFARTTEADEDACLKQIPRKQRAVVRKALKSDMTWRRDDDVDTCWTLYARSMRGLGTPVFARRYFRTLKDTFGDACDVLTVSTAEGAPLSSVLNFYFRDRVLPFYTGAAPEARTTGAADLMYYRLMRDGVARGYPVFDFGRSKVDTGPFAFKKNWGFTPRPVVHEFRLREGEAMPDVNPNNPKYRRMIALWKRLPLPVANTLGPWIGRQVG</sequence>
<evidence type="ECO:0000313" key="2">
    <source>
        <dbReference type="EMBL" id="EKV32733.1"/>
    </source>
</evidence>
<dbReference type="OrthoDB" id="9773932at2"/>
<reference evidence="2 3" key="1">
    <citation type="journal article" date="2013" name="Genome Announc.">
        <title>Draft Genome Sequence of an Alphaproteobacterium, Caenispirillum salinarum AK4(T), Isolated from a Solar Saltern.</title>
        <authorList>
            <person name="Khatri I."/>
            <person name="Singh A."/>
            <person name="Korpole S."/>
            <person name="Pinnaka A.K."/>
            <person name="Subramanian S."/>
        </authorList>
    </citation>
    <scope>NUCLEOTIDE SEQUENCE [LARGE SCALE GENOMIC DNA]</scope>
    <source>
        <strain evidence="2 3">AK4</strain>
    </source>
</reference>
<dbReference type="Gene3D" id="3.40.630.30">
    <property type="match status" value="1"/>
</dbReference>
<name>K9HR39_9PROT</name>
<gene>
    <name evidence="2" type="ORF">C882_1570</name>
</gene>
<dbReference type="EMBL" id="ANHY01000002">
    <property type="protein sequence ID" value="EKV32733.1"/>
    <property type="molecule type" value="Genomic_DNA"/>
</dbReference>
<comment type="caution">
    <text evidence="2">The sequence shown here is derived from an EMBL/GenBank/DDBJ whole genome shotgun (WGS) entry which is preliminary data.</text>
</comment>
<dbReference type="InterPro" id="IPR038740">
    <property type="entry name" value="BioF2-like_GNAT_dom"/>
</dbReference>
<protein>
    <recommendedName>
        <fullName evidence="1">BioF2-like acetyltransferase domain-containing protein</fullName>
    </recommendedName>
</protein>
<dbReference type="Pfam" id="PF13480">
    <property type="entry name" value="Acetyltransf_6"/>
    <property type="match status" value="1"/>
</dbReference>
<dbReference type="SUPFAM" id="SSF55729">
    <property type="entry name" value="Acyl-CoA N-acyltransferases (Nat)"/>
    <property type="match status" value="2"/>
</dbReference>
<keyword evidence="3" id="KW-1185">Reference proteome</keyword>
<evidence type="ECO:0000259" key="1">
    <source>
        <dbReference type="Pfam" id="PF13480"/>
    </source>
</evidence>
<accession>K9HR39</accession>
<dbReference type="InterPro" id="IPR016181">
    <property type="entry name" value="Acyl_CoA_acyltransferase"/>
</dbReference>
<dbReference type="RefSeq" id="WP_009538560.1">
    <property type="nucleotide sequence ID" value="NZ_ANHY01000002.1"/>
</dbReference>
<proteinExistence type="predicted"/>
<dbReference type="AlphaFoldDB" id="K9HR39"/>
<organism evidence="2 3">
    <name type="scientific">Caenispirillum salinarum AK4</name>
    <dbReference type="NCBI Taxonomy" id="1238182"/>
    <lineage>
        <taxon>Bacteria</taxon>
        <taxon>Pseudomonadati</taxon>
        <taxon>Pseudomonadota</taxon>
        <taxon>Alphaproteobacteria</taxon>
        <taxon>Rhodospirillales</taxon>
        <taxon>Novispirillaceae</taxon>
        <taxon>Caenispirillum</taxon>
    </lineage>
</organism>
<dbReference type="eggNOG" id="COG2348">
    <property type="taxonomic scope" value="Bacteria"/>
</dbReference>
<dbReference type="Proteomes" id="UP000009881">
    <property type="component" value="Unassembled WGS sequence"/>
</dbReference>